<evidence type="ECO:0000256" key="2">
    <source>
        <dbReference type="ARBA" id="ARBA00022475"/>
    </source>
</evidence>
<dbReference type="GO" id="GO:0043093">
    <property type="term" value="P:FtsZ-dependent cytokinesis"/>
    <property type="evidence" value="ECO:0007669"/>
    <property type="project" value="UniProtKB-UniRule"/>
</dbReference>
<gene>
    <name evidence="8" type="primary">ftsL</name>
    <name evidence="11" type="ORF">BTN49_0961</name>
</gene>
<keyword evidence="5 8" id="KW-1133">Transmembrane helix</keyword>
<feature type="region of interest" description="Disordered" evidence="10">
    <location>
        <begin position="77"/>
        <end position="102"/>
    </location>
</feature>
<dbReference type="PANTHER" id="PTHR37479:SF1">
    <property type="entry name" value="CELL DIVISION PROTEIN FTSL"/>
    <property type="match status" value="1"/>
</dbReference>
<keyword evidence="3 8" id="KW-0132">Cell division</keyword>
<evidence type="ECO:0000313" key="12">
    <source>
        <dbReference type="Proteomes" id="UP000219020"/>
    </source>
</evidence>
<dbReference type="Proteomes" id="UP000219020">
    <property type="component" value="Unassembled WGS sequence"/>
</dbReference>
<dbReference type="HAMAP" id="MF_00910">
    <property type="entry name" value="FtsL"/>
    <property type="match status" value="1"/>
</dbReference>
<accession>A0A2A5T5C9</accession>
<dbReference type="Pfam" id="PF04999">
    <property type="entry name" value="FtsL"/>
    <property type="match status" value="1"/>
</dbReference>
<dbReference type="AlphaFoldDB" id="A0A2A5T5C9"/>
<evidence type="ECO:0000256" key="5">
    <source>
        <dbReference type="ARBA" id="ARBA00022989"/>
    </source>
</evidence>
<comment type="caution">
    <text evidence="11">The sequence shown here is derived from an EMBL/GenBank/DDBJ whole genome shotgun (WGS) entry which is preliminary data.</text>
</comment>
<evidence type="ECO:0000256" key="7">
    <source>
        <dbReference type="ARBA" id="ARBA00023306"/>
    </source>
</evidence>
<keyword evidence="2 8" id="KW-1003">Cell membrane</keyword>
<dbReference type="NCBIfam" id="TIGR02209">
    <property type="entry name" value="ftsL_broad"/>
    <property type="match status" value="1"/>
</dbReference>
<dbReference type="EMBL" id="NBYY01000010">
    <property type="protein sequence ID" value="PCS23364.1"/>
    <property type="molecule type" value="Genomic_DNA"/>
</dbReference>
<keyword evidence="7 8" id="KW-0131">Cell cycle</keyword>
<reference evidence="12" key="1">
    <citation type="submission" date="2017-04" db="EMBL/GenBank/DDBJ databases">
        <title>Genome evolution of the luminous symbionts of deep sea anglerfish.</title>
        <authorList>
            <person name="Hendry T.A."/>
        </authorList>
    </citation>
    <scope>NUCLEOTIDE SEQUENCE [LARGE SCALE GENOMIC DNA]</scope>
</reference>
<feature type="compositionally biased region" description="Basic and acidic residues" evidence="10">
    <location>
        <begin position="90"/>
        <end position="102"/>
    </location>
</feature>
<dbReference type="PANTHER" id="PTHR37479">
    <property type="entry name" value="CELL DIVISION PROTEIN FTSL"/>
    <property type="match status" value="1"/>
</dbReference>
<comment type="similarity">
    <text evidence="8">Belongs to the FtsL family.</text>
</comment>
<keyword evidence="12" id="KW-1185">Reference proteome</keyword>
<comment type="subunit">
    <text evidence="8">Part of a complex composed of FtsB, FtsL and FtsQ.</text>
</comment>
<organism evidence="11 12">
    <name type="scientific">Candidatus Enterovibrio escicola</name>
    <dbReference type="NCBI Taxonomy" id="1927127"/>
    <lineage>
        <taxon>Bacteria</taxon>
        <taxon>Pseudomonadati</taxon>
        <taxon>Pseudomonadota</taxon>
        <taxon>Gammaproteobacteria</taxon>
        <taxon>Vibrionales</taxon>
        <taxon>Vibrionaceae</taxon>
        <taxon>Enterovibrio</taxon>
    </lineage>
</organism>
<evidence type="ECO:0000256" key="8">
    <source>
        <dbReference type="HAMAP-Rule" id="MF_00910"/>
    </source>
</evidence>
<evidence type="ECO:0000256" key="10">
    <source>
        <dbReference type="SAM" id="MobiDB-lite"/>
    </source>
</evidence>
<evidence type="ECO:0000256" key="1">
    <source>
        <dbReference type="ARBA" id="ARBA00004401"/>
    </source>
</evidence>
<evidence type="ECO:0000256" key="3">
    <source>
        <dbReference type="ARBA" id="ARBA00022618"/>
    </source>
</evidence>
<feature type="transmembrane region" description="Helical" evidence="8">
    <location>
        <begin position="20"/>
        <end position="38"/>
    </location>
</feature>
<evidence type="ECO:0000256" key="6">
    <source>
        <dbReference type="ARBA" id="ARBA00023136"/>
    </source>
</evidence>
<protein>
    <recommendedName>
        <fullName evidence="8 9">Cell division protein FtsL</fullName>
    </recommendedName>
</protein>
<evidence type="ECO:0000313" key="11">
    <source>
        <dbReference type="EMBL" id="PCS23364.1"/>
    </source>
</evidence>
<keyword evidence="6 8" id="KW-0472">Membrane</keyword>
<comment type="function">
    <text evidence="8">Essential cell division protein. May link together the upstream cell division proteins, which are predominantly cytoplasmic, with the downstream cell division proteins, which are predominantly periplasmic.</text>
</comment>
<name>A0A2A5T5C9_9GAMM</name>
<comment type="subcellular location">
    <subcellularLocation>
        <location evidence="8">Cell inner membrane</location>
        <topology evidence="8">Single-pass type II membrane protein</topology>
    </subcellularLocation>
    <subcellularLocation>
        <location evidence="1">Cell membrane</location>
        <topology evidence="1">Single-pass type II membrane protein</topology>
    </subcellularLocation>
    <text evidence="8">Localizes to the division septum where it forms a ring structure.</text>
</comment>
<keyword evidence="8" id="KW-0997">Cell inner membrane</keyword>
<dbReference type="GO" id="GO:0005886">
    <property type="term" value="C:plasma membrane"/>
    <property type="evidence" value="ECO:0007669"/>
    <property type="project" value="UniProtKB-SubCell"/>
</dbReference>
<evidence type="ECO:0000256" key="4">
    <source>
        <dbReference type="ARBA" id="ARBA00022692"/>
    </source>
</evidence>
<dbReference type="InterPro" id="IPR011922">
    <property type="entry name" value="Cell_div_FtsL"/>
</dbReference>
<dbReference type="GO" id="GO:0032153">
    <property type="term" value="C:cell division site"/>
    <property type="evidence" value="ECO:0007669"/>
    <property type="project" value="UniProtKB-UniRule"/>
</dbReference>
<keyword evidence="4 8" id="KW-0812">Transmembrane</keyword>
<evidence type="ECO:0000256" key="9">
    <source>
        <dbReference type="NCBIfam" id="TIGR02209"/>
    </source>
</evidence>
<proteinExistence type="inferred from homology"/>
<sequence length="102" mass="11945">MSNPSLIKQIIHDFITVGKVPSILFILILFSALSIVYVTEQTRTTIANNDQLLMEQERLEVEWRNQLLEEYALSEHSRVESMARKSQNMRRPDSKREIIVSR</sequence>